<reference evidence="2" key="1">
    <citation type="journal article" date="2021" name="Proc. Natl. Acad. Sci. U.S.A.">
        <title>A Catalog of Tens of Thousands of Viruses from Human Metagenomes Reveals Hidden Associations with Chronic Diseases.</title>
        <authorList>
            <person name="Tisza M.J."/>
            <person name="Buck C.B."/>
        </authorList>
    </citation>
    <scope>NUCLEOTIDE SEQUENCE</scope>
    <source>
        <strain evidence="2">Ctv4j104</strain>
    </source>
</reference>
<keyword evidence="1" id="KW-0812">Transmembrane</keyword>
<proteinExistence type="predicted"/>
<organism evidence="2">
    <name type="scientific">Siphoviridae sp. ctv4j104</name>
    <dbReference type="NCBI Taxonomy" id="2826510"/>
    <lineage>
        <taxon>Viruses</taxon>
        <taxon>Duplodnaviria</taxon>
        <taxon>Heunggongvirae</taxon>
        <taxon>Uroviricota</taxon>
        <taxon>Caudoviricetes</taxon>
    </lineage>
</organism>
<feature type="transmembrane region" description="Helical" evidence="1">
    <location>
        <begin position="30"/>
        <end position="49"/>
    </location>
</feature>
<sequence>MTGSEMSPADYAAVGGNSFGGLGGECGGGFWIFALLILFGMLGGGGGFFGNRDARAATVEDLNNSANFTRLEGQVMNNGNRIENKADAVYSGICNLGYEISQQFATTNAQMANCCCQTQRSIDGVNYNAAMNTAAINANTTAQTQKILDAISQNKIDALQARINQLEMQNALGGVVRYPTQTVYNSGANPFCGGQTCNANY</sequence>
<dbReference type="EMBL" id="BK014855">
    <property type="protein sequence ID" value="DAD79007.1"/>
    <property type="molecule type" value="Genomic_DNA"/>
</dbReference>
<name>A0A8S5MA96_9CAUD</name>
<accession>A0A8S5MA96</accession>
<evidence type="ECO:0000313" key="2">
    <source>
        <dbReference type="EMBL" id="DAD79007.1"/>
    </source>
</evidence>
<protein>
    <submittedName>
        <fullName evidence="2">Uncharacterized protein</fullName>
    </submittedName>
</protein>
<evidence type="ECO:0000256" key="1">
    <source>
        <dbReference type="SAM" id="Phobius"/>
    </source>
</evidence>
<keyword evidence="1" id="KW-0472">Membrane</keyword>
<keyword evidence="1" id="KW-1133">Transmembrane helix</keyword>